<feature type="transmembrane region" description="Helical" evidence="1">
    <location>
        <begin position="282"/>
        <end position="304"/>
    </location>
</feature>
<keyword evidence="1" id="KW-0472">Membrane</keyword>
<evidence type="ECO:0000259" key="2">
    <source>
        <dbReference type="Pfam" id="PF00535"/>
    </source>
</evidence>
<accession>A0A0S4LMN7</accession>
<gene>
    <name evidence="3" type="ORF">COMA1_60067</name>
</gene>
<dbReference type="AlphaFoldDB" id="A0A0S4LMN7"/>
<dbReference type="Gene3D" id="3.90.550.10">
    <property type="entry name" value="Spore Coat Polysaccharide Biosynthesis Protein SpsA, Chain A"/>
    <property type="match status" value="1"/>
</dbReference>
<feature type="transmembrane region" description="Helical" evidence="1">
    <location>
        <begin position="247"/>
        <end position="270"/>
    </location>
</feature>
<dbReference type="PANTHER" id="PTHR48090:SF7">
    <property type="entry name" value="RFBJ PROTEIN"/>
    <property type="match status" value="1"/>
</dbReference>
<evidence type="ECO:0000313" key="4">
    <source>
        <dbReference type="Proteomes" id="UP000199032"/>
    </source>
</evidence>
<sequence>MYKNRRIGLVIPAYNVVHHIEDVVKTLPQFVDRVVLVDDCGTDGTTQLLEMLEDARTVVVRHSVNQGVGGAMVSGFTRALREDVDIVVKMDGDGQMDPTYLPLLLDPIIEQQYSYAKGNRFLNNRALEAMPALRLIGNYGLTFLTKLASGYWHVFDPQNGYLAIHADTLQQMDLDHLAKRYFFENDMLVHLNILGARIKDVSIPARYGDEQSSMRMSEICLTFPRYLFGRFWYRVYQKHILRDFSPIALFWVSGIPMLVWGGVFGAYTWAKSFLTGQVATTGTVMLSVLPFLLGFQLMLQAILLEIAESPK</sequence>
<dbReference type="Pfam" id="PF00535">
    <property type="entry name" value="Glycos_transf_2"/>
    <property type="match status" value="1"/>
</dbReference>
<dbReference type="PANTHER" id="PTHR48090">
    <property type="entry name" value="UNDECAPRENYL-PHOSPHATE 4-DEOXY-4-FORMAMIDO-L-ARABINOSE TRANSFERASE-RELATED"/>
    <property type="match status" value="1"/>
</dbReference>
<protein>
    <submittedName>
        <fullName evidence="3">Glycosyltransferase involved in cell wall biogenesis</fullName>
    </submittedName>
</protein>
<keyword evidence="1" id="KW-0812">Transmembrane</keyword>
<dbReference type="InterPro" id="IPR050256">
    <property type="entry name" value="Glycosyltransferase_2"/>
</dbReference>
<keyword evidence="3" id="KW-0808">Transferase</keyword>
<keyword evidence="4" id="KW-1185">Reference proteome</keyword>
<name>A0A0S4LMN7_9BACT</name>
<evidence type="ECO:0000256" key="1">
    <source>
        <dbReference type="SAM" id="Phobius"/>
    </source>
</evidence>
<dbReference type="InterPro" id="IPR001173">
    <property type="entry name" value="Glyco_trans_2-like"/>
</dbReference>
<dbReference type="SUPFAM" id="SSF53448">
    <property type="entry name" value="Nucleotide-diphospho-sugar transferases"/>
    <property type="match status" value="1"/>
</dbReference>
<keyword evidence="1" id="KW-1133">Transmembrane helix</keyword>
<dbReference type="CDD" id="cd04179">
    <property type="entry name" value="DPM_DPG-synthase_like"/>
    <property type="match status" value="1"/>
</dbReference>
<dbReference type="RefSeq" id="WP_090750934.1">
    <property type="nucleotide sequence ID" value="NZ_CZQA01000012.1"/>
</dbReference>
<feature type="domain" description="Glycosyltransferase 2-like" evidence="2">
    <location>
        <begin position="10"/>
        <end position="161"/>
    </location>
</feature>
<dbReference type="EMBL" id="CZQA01000012">
    <property type="protein sequence ID" value="CUS38780.1"/>
    <property type="molecule type" value="Genomic_DNA"/>
</dbReference>
<dbReference type="OrthoDB" id="9810303at2"/>
<dbReference type="STRING" id="1742972.COMA1_60067"/>
<evidence type="ECO:0000313" key="3">
    <source>
        <dbReference type="EMBL" id="CUS38780.1"/>
    </source>
</evidence>
<dbReference type="Proteomes" id="UP000199032">
    <property type="component" value="Unassembled WGS sequence"/>
</dbReference>
<dbReference type="InterPro" id="IPR029044">
    <property type="entry name" value="Nucleotide-diphossugar_trans"/>
</dbReference>
<dbReference type="GO" id="GO:0016740">
    <property type="term" value="F:transferase activity"/>
    <property type="evidence" value="ECO:0007669"/>
    <property type="project" value="UniProtKB-KW"/>
</dbReference>
<reference evidence="3 4" key="1">
    <citation type="submission" date="2015-10" db="EMBL/GenBank/DDBJ databases">
        <authorList>
            <person name="Gilbert D.G."/>
        </authorList>
    </citation>
    <scope>NUCLEOTIDE SEQUENCE [LARGE SCALE GENOMIC DNA]</scope>
    <source>
        <strain evidence="3">COMA1</strain>
    </source>
</reference>
<organism evidence="3 4">
    <name type="scientific">Candidatus Nitrospira nitrosa</name>
    <dbReference type="NCBI Taxonomy" id="1742972"/>
    <lineage>
        <taxon>Bacteria</taxon>
        <taxon>Pseudomonadati</taxon>
        <taxon>Nitrospirota</taxon>
        <taxon>Nitrospiria</taxon>
        <taxon>Nitrospirales</taxon>
        <taxon>Nitrospiraceae</taxon>
        <taxon>Nitrospira</taxon>
    </lineage>
</organism>
<proteinExistence type="predicted"/>